<dbReference type="PANTHER" id="PTHR23423">
    <property type="entry name" value="ORGANIC SOLUTE TRANSPORTER-RELATED"/>
    <property type="match status" value="1"/>
</dbReference>
<evidence type="ECO:0000256" key="3">
    <source>
        <dbReference type="ARBA" id="ARBA00022989"/>
    </source>
</evidence>
<evidence type="ECO:0000313" key="7">
    <source>
        <dbReference type="EMBL" id="CAG8576672.1"/>
    </source>
</evidence>
<feature type="transmembrane region" description="Helical" evidence="6">
    <location>
        <begin position="186"/>
        <end position="206"/>
    </location>
</feature>
<evidence type="ECO:0000313" key="8">
    <source>
        <dbReference type="Proteomes" id="UP000789831"/>
    </source>
</evidence>
<evidence type="ECO:0000256" key="1">
    <source>
        <dbReference type="ARBA" id="ARBA00004141"/>
    </source>
</evidence>
<feature type="region of interest" description="Disordered" evidence="5">
    <location>
        <begin position="621"/>
        <end position="673"/>
    </location>
</feature>
<keyword evidence="2 6" id="KW-0812">Transmembrane</keyword>
<evidence type="ECO:0000256" key="6">
    <source>
        <dbReference type="SAM" id="Phobius"/>
    </source>
</evidence>
<comment type="subcellular location">
    <subcellularLocation>
        <location evidence="1">Membrane</location>
        <topology evidence="1">Multi-pass membrane protein</topology>
    </subcellularLocation>
</comment>
<evidence type="ECO:0000256" key="4">
    <source>
        <dbReference type="ARBA" id="ARBA00023136"/>
    </source>
</evidence>
<feature type="compositionally biased region" description="Low complexity" evidence="5">
    <location>
        <begin position="466"/>
        <end position="477"/>
    </location>
</feature>
<dbReference type="EMBL" id="CAJVPL010001547">
    <property type="protein sequence ID" value="CAG8576672.1"/>
    <property type="molecule type" value="Genomic_DNA"/>
</dbReference>
<dbReference type="OrthoDB" id="5348404at2759"/>
<sequence length="684" mass="76572">MVVASTALDPLYHKNNITKDDYINNDKDDTNSLLTTYDGSGAQLWSGAVPIAGALALTATALSIVSILSHLKNYRKPHLQRFVVRILGMVPIYALTSWASLISLDAAFYLDAVRDIYEVTCLGIMIHAFVIYCFFNLLINYLGGERSLLILLHGRPPTPHVIPVSLFTREMDVGDPYSFLFLKRGILQYVYIKPILAAVTLILKWFETYHNGLIAVQSGYFWVSLIFNVSCSLTLYCLAMFYMCTKEDLKPYRPIPKFLCVKAVIFFSFWQGFAISMLAWLNVIPADEYISVAIQDFLICVEMVAAAIAHWYAFSYKDYYNPYVLSARMPMKYALKDAIGMKDVIEDTLETLRGSRFNYRTFEPAEGMAHIGASRTSRIMAGLRYASGGASKYWVADPNQRTALLSGGSTVGNVGHAENQDYDLDFPDHLDEDVESMYDHSRKLGKYGDYNFPVIDGNYGKRRENSSSTAPSSSSTSLQKKGKGKRKDTLSKKSSAIANNKPKKPRQLSDVVPPFRPGCVDLVTEVKDESGRHLESYVETIEKMTTPSSLQGQSSFPILDPFVLGVRLSPNVPLQPQNHYNHPAYINKTKTTTPPIISYHKKGEPLSNGISSNGRIKGSNYFISSNNSPPPSSFKISNNSGSNNITKSKPVPIKGSSRQSEKRRSVRSIEKNMWKEDIWNSRVD</sequence>
<evidence type="ECO:0000256" key="2">
    <source>
        <dbReference type="ARBA" id="ARBA00022692"/>
    </source>
</evidence>
<feature type="compositionally biased region" description="Low complexity" evidence="5">
    <location>
        <begin position="621"/>
        <end position="640"/>
    </location>
</feature>
<accession>A0A9N9BTI3</accession>
<feature type="region of interest" description="Disordered" evidence="5">
    <location>
        <begin position="458"/>
        <end position="514"/>
    </location>
</feature>
<feature type="transmembrane region" description="Helical" evidence="6">
    <location>
        <begin position="263"/>
        <end position="283"/>
    </location>
</feature>
<name>A0A9N9BTI3_9GLOM</name>
<organism evidence="7 8">
    <name type="scientific">Ambispora gerdemannii</name>
    <dbReference type="NCBI Taxonomy" id="144530"/>
    <lineage>
        <taxon>Eukaryota</taxon>
        <taxon>Fungi</taxon>
        <taxon>Fungi incertae sedis</taxon>
        <taxon>Mucoromycota</taxon>
        <taxon>Glomeromycotina</taxon>
        <taxon>Glomeromycetes</taxon>
        <taxon>Archaeosporales</taxon>
        <taxon>Ambisporaceae</taxon>
        <taxon>Ambispora</taxon>
    </lineage>
</organism>
<feature type="transmembrane region" description="Helical" evidence="6">
    <location>
        <begin position="82"/>
        <end position="104"/>
    </location>
</feature>
<gene>
    <name evidence="7" type="ORF">AGERDE_LOCUS7915</name>
</gene>
<comment type="caution">
    <text evidence="7">The sequence shown here is derived from an EMBL/GenBank/DDBJ whole genome shotgun (WGS) entry which is preliminary data.</text>
</comment>
<dbReference type="Proteomes" id="UP000789831">
    <property type="component" value="Unassembled WGS sequence"/>
</dbReference>
<proteinExistence type="predicted"/>
<dbReference type="AlphaFoldDB" id="A0A9N9BTI3"/>
<evidence type="ECO:0000256" key="5">
    <source>
        <dbReference type="SAM" id="MobiDB-lite"/>
    </source>
</evidence>
<reference evidence="7" key="1">
    <citation type="submission" date="2021-06" db="EMBL/GenBank/DDBJ databases">
        <authorList>
            <person name="Kallberg Y."/>
            <person name="Tangrot J."/>
            <person name="Rosling A."/>
        </authorList>
    </citation>
    <scope>NUCLEOTIDE SEQUENCE</scope>
    <source>
        <strain evidence="7">MT106</strain>
    </source>
</reference>
<dbReference type="GO" id="GO:0016020">
    <property type="term" value="C:membrane"/>
    <property type="evidence" value="ECO:0007669"/>
    <property type="project" value="UniProtKB-SubCell"/>
</dbReference>
<feature type="compositionally biased region" description="Basic and acidic residues" evidence="5">
    <location>
        <begin position="659"/>
        <end position="673"/>
    </location>
</feature>
<feature type="transmembrane region" description="Helical" evidence="6">
    <location>
        <begin position="218"/>
        <end position="242"/>
    </location>
</feature>
<feature type="transmembrane region" description="Helical" evidence="6">
    <location>
        <begin position="289"/>
        <end position="313"/>
    </location>
</feature>
<keyword evidence="3 6" id="KW-1133">Transmembrane helix</keyword>
<dbReference type="InterPro" id="IPR005178">
    <property type="entry name" value="Ostalpha/TMEM184C"/>
</dbReference>
<feature type="transmembrane region" description="Helical" evidence="6">
    <location>
        <begin position="116"/>
        <end position="139"/>
    </location>
</feature>
<keyword evidence="8" id="KW-1185">Reference proteome</keyword>
<dbReference type="SMART" id="SM01417">
    <property type="entry name" value="Solute_trans_a"/>
    <property type="match status" value="1"/>
</dbReference>
<feature type="transmembrane region" description="Helical" evidence="6">
    <location>
        <begin position="44"/>
        <end position="70"/>
    </location>
</feature>
<keyword evidence="4 6" id="KW-0472">Membrane</keyword>
<protein>
    <submittedName>
        <fullName evidence="7">1810_t:CDS:1</fullName>
    </submittedName>
</protein>
<dbReference type="Pfam" id="PF03619">
    <property type="entry name" value="Solute_trans_a"/>
    <property type="match status" value="1"/>
</dbReference>